<dbReference type="PROSITE" id="PS51846">
    <property type="entry name" value="CNNM"/>
    <property type="match status" value="1"/>
</dbReference>
<dbReference type="FunFam" id="3.10.580.10:FF:000002">
    <property type="entry name" value="Magnesium/cobalt efflux protein CorC"/>
    <property type="match status" value="1"/>
</dbReference>
<dbReference type="RefSeq" id="WP_259311974.1">
    <property type="nucleotide sequence ID" value="NZ_CP087164.1"/>
</dbReference>
<evidence type="ECO:0000256" key="6">
    <source>
        <dbReference type="ARBA" id="ARBA00022989"/>
    </source>
</evidence>
<evidence type="ECO:0000256" key="4">
    <source>
        <dbReference type="ARBA" id="ARBA00022692"/>
    </source>
</evidence>
<dbReference type="GO" id="GO:0050660">
    <property type="term" value="F:flavin adenine dinucleotide binding"/>
    <property type="evidence" value="ECO:0007669"/>
    <property type="project" value="InterPro"/>
</dbReference>
<dbReference type="InterPro" id="IPR051676">
    <property type="entry name" value="UPF0053_domain"/>
</dbReference>
<feature type="domain" description="CBS" evidence="12">
    <location>
        <begin position="219"/>
        <end position="281"/>
    </location>
</feature>
<dbReference type="PANTHER" id="PTHR43099">
    <property type="entry name" value="UPF0053 PROTEIN YRKA"/>
    <property type="match status" value="1"/>
</dbReference>
<evidence type="ECO:0000259" key="12">
    <source>
        <dbReference type="PROSITE" id="PS51371"/>
    </source>
</evidence>
<evidence type="ECO:0000313" key="14">
    <source>
        <dbReference type="EMBL" id="UGS37935.1"/>
    </source>
</evidence>
<reference evidence="14" key="1">
    <citation type="journal article" date="2022" name="Int. J. Syst. Evol. Microbiol.">
        <title>Pseudomonas aegrilactucae sp. nov. and Pseudomonas morbosilactucae sp. nov., pathogens causing bacterial rot of lettuce in Japan.</title>
        <authorList>
            <person name="Sawada H."/>
            <person name="Fujikawa T."/>
            <person name="Satou M."/>
        </authorList>
    </citation>
    <scope>NUCLEOTIDE SEQUENCE</scope>
    <source>
        <strain evidence="14">0166_1</strain>
    </source>
</reference>
<dbReference type="CDD" id="cd04590">
    <property type="entry name" value="CBS_pair_CorC_HlyC_assoc"/>
    <property type="match status" value="1"/>
</dbReference>
<evidence type="ECO:0000256" key="9">
    <source>
        <dbReference type="PROSITE-ProRule" id="PRU00703"/>
    </source>
</evidence>
<dbReference type="InterPro" id="IPR036318">
    <property type="entry name" value="FAD-bd_PCMH-like_sf"/>
</dbReference>
<evidence type="ECO:0000313" key="15">
    <source>
        <dbReference type="Proteomes" id="UP001162834"/>
    </source>
</evidence>
<evidence type="ECO:0000256" key="5">
    <source>
        <dbReference type="ARBA" id="ARBA00022737"/>
    </source>
</evidence>
<evidence type="ECO:0000256" key="1">
    <source>
        <dbReference type="ARBA" id="ARBA00004651"/>
    </source>
</evidence>
<protein>
    <recommendedName>
        <fullName evidence="16">HlyC/CorC family transporter</fullName>
    </recommendedName>
</protein>
<feature type="domain" description="CBS" evidence="12">
    <location>
        <begin position="285"/>
        <end position="342"/>
    </location>
</feature>
<dbReference type="EMBL" id="CP087164">
    <property type="protein sequence ID" value="UGS37935.1"/>
    <property type="molecule type" value="Genomic_DNA"/>
</dbReference>
<dbReference type="AlphaFoldDB" id="A0A9E7C1X0"/>
<evidence type="ECO:0000256" key="3">
    <source>
        <dbReference type="ARBA" id="ARBA00022475"/>
    </source>
</evidence>
<keyword evidence="8 10" id="KW-0472">Membrane</keyword>
<gene>
    <name evidence="14" type="ORF">DSM104329_04357</name>
</gene>
<proteinExistence type="inferred from homology"/>
<comment type="subcellular location">
    <subcellularLocation>
        <location evidence="1">Cell membrane</location>
        <topology evidence="1">Multi-pass membrane protein</topology>
    </subcellularLocation>
</comment>
<dbReference type="InterPro" id="IPR005170">
    <property type="entry name" value="Transptr-assoc_dom"/>
</dbReference>
<dbReference type="GO" id="GO:0005886">
    <property type="term" value="C:plasma membrane"/>
    <property type="evidence" value="ECO:0007669"/>
    <property type="project" value="UniProtKB-SubCell"/>
</dbReference>
<keyword evidence="4 10" id="KW-0812">Transmembrane</keyword>
<evidence type="ECO:0008006" key="16">
    <source>
        <dbReference type="Google" id="ProtNLM"/>
    </source>
</evidence>
<sequence>MTWLQIVIAFALVAANGFFVASEFAITRVRPTQVDDWLAHGRPGAKSVKHAVDHIDAYLAACQLGITLASLGLGVAGERAFHQVFSDLLGEGAAVAGVALAGALAFALITVLHVVVGELAPKSAAISRTEPVVLALAPPMRGFYLVTRPIVDLFNGLGNLLLKPFGIPPANEAGHAPHTEDELRALVRQSSREGLIEPEEGVFTDNVLTFGDRRAREVMVPRPQVRSVTTDQSLEDVVARIRETGVTRLPLCRPDGGLDSAVGMIHAKDLLVAIVGAERPTLESVARPVEHVPDSLLIDELLEQLRRQREHLAIVVDEHGTAVGIVTLEDVLEEIVGEIEDEFDPEGPPPISEVDGELRLSGGAPVRDVADALGVGLDDIHEATLSGYVIEQLGRMPDVGEQVQFDSVALEVTKVSEARVEELRARRDPVSSG</sequence>
<dbReference type="Gene3D" id="3.10.580.10">
    <property type="entry name" value="CBS-domain"/>
    <property type="match status" value="1"/>
</dbReference>
<dbReference type="Pfam" id="PF00571">
    <property type="entry name" value="CBS"/>
    <property type="match status" value="2"/>
</dbReference>
<keyword evidence="5" id="KW-0677">Repeat</keyword>
<evidence type="ECO:0000259" key="13">
    <source>
        <dbReference type="PROSITE" id="PS51846"/>
    </source>
</evidence>
<dbReference type="SMART" id="SM00116">
    <property type="entry name" value="CBS"/>
    <property type="match status" value="2"/>
</dbReference>
<evidence type="ECO:0000256" key="8">
    <source>
        <dbReference type="ARBA" id="ARBA00023136"/>
    </source>
</evidence>
<evidence type="ECO:0000256" key="7">
    <source>
        <dbReference type="ARBA" id="ARBA00023122"/>
    </source>
</evidence>
<feature type="domain" description="CNNM transmembrane" evidence="13">
    <location>
        <begin position="1"/>
        <end position="200"/>
    </location>
</feature>
<evidence type="ECO:0000256" key="11">
    <source>
        <dbReference type="SAM" id="Phobius"/>
    </source>
</evidence>
<name>A0A9E7C1X0_9ACTN</name>
<feature type="transmembrane region" description="Helical" evidence="11">
    <location>
        <begin position="88"/>
        <end position="116"/>
    </location>
</feature>
<comment type="similarity">
    <text evidence="2">Belongs to the UPF0053 family.</text>
</comment>
<dbReference type="Gene3D" id="3.30.465.10">
    <property type="match status" value="1"/>
</dbReference>
<dbReference type="PROSITE" id="PS51371">
    <property type="entry name" value="CBS"/>
    <property type="match status" value="2"/>
</dbReference>
<dbReference type="SMART" id="SM01091">
    <property type="entry name" value="CorC_HlyC"/>
    <property type="match status" value="1"/>
</dbReference>
<dbReference type="PANTHER" id="PTHR43099:SF5">
    <property type="entry name" value="HLYC_CORC FAMILY TRANSPORTER"/>
    <property type="match status" value="1"/>
</dbReference>
<dbReference type="SUPFAM" id="SSF54631">
    <property type="entry name" value="CBS-domain pair"/>
    <property type="match status" value="1"/>
</dbReference>
<keyword evidence="3" id="KW-1003">Cell membrane</keyword>
<evidence type="ECO:0000256" key="2">
    <source>
        <dbReference type="ARBA" id="ARBA00006337"/>
    </source>
</evidence>
<dbReference type="InterPro" id="IPR002550">
    <property type="entry name" value="CNNM"/>
</dbReference>
<dbReference type="InterPro" id="IPR044751">
    <property type="entry name" value="Ion_transp-like_CBS"/>
</dbReference>
<organism evidence="14 15">
    <name type="scientific">Capillimicrobium parvum</name>
    <dbReference type="NCBI Taxonomy" id="2884022"/>
    <lineage>
        <taxon>Bacteria</taxon>
        <taxon>Bacillati</taxon>
        <taxon>Actinomycetota</taxon>
        <taxon>Thermoleophilia</taxon>
        <taxon>Solirubrobacterales</taxon>
        <taxon>Capillimicrobiaceae</taxon>
        <taxon>Capillimicrobium</taxon>
    </lineage>
</organism>
<dbReference type="Pfam" id="PF03471">
    <property type="entry name" value="CorC_HlyC"/>
    <property type="match status" value="1"/>
</dbReference>
<dbReference type="Proteomes" id="UP001162834">
    <property type="component" value="Chromosome"/>
</dbReference>
<keyword evidence="7 9" id="KW-0129">CBS domain</keyword>
<feature type="transmembrane region" description="Helical" evidence="11">
    <location>
        <begin position="55"/>
        <end position="76"/>
    </location>
</feature>
<keyword evidence="6 10" id="KW-1133">Transmembrane helix</keyword>
<keyword evidence="15" id="KW-1185">Reference proteome</keyword>
<dbReference type="Pfam" id="PF01595">
    <property type="entry name" value="CNNM"/>
    <property type="match status" value="1"/>
</dbReference>
<accession>A0A9E7C1X0</accession>
<dbReference type="InterPro" id="IPR000644">
    <property type="entry name" value="CBS_dom"/>
</dbReference>
<dbReference type="InterPro" id="IPR046342">
    <property type="entry name" value="CBS_dom_sf"/>
</dbReference>
<evidence type="ECO:0000256" key="10">
    <source>
        <dbReference type="PROSITE-ProRule" id="PRU01193"/>
    </source>
</evidence>
<dbReference type="KEGG" id="sbae:DSM104329_04357"/>
<dbReference type="InterPro" id="IPR016169">
    <property type="entry name" value="FAD-bd_PCMH_sub2"/>
</dbReference>
<dbReference type="SUPFAM" id="SSF56176">
    <property type="entry name" value="FAD-binding/transporter-associated domain-like"/>
    <property type="match status" value="1"/>
</dbReference>